<organism evidence="1 2">
    <name type="scientific">Phytophthora nicotianae</name>
    <name type="common">Potato buckeye rot agent</name>
    <name type="synonym">Phytophthora parasitica</name>
    <dbReference type="NCBI Taxonomy" id="4792"/>
    <lineage>
        <taxon>Eukaryota</taxon>
        <taxon>Sar</taxon>
        <taxon>Stramenopiles</taxon>
        <taxon>Oomycota</taxon>
        <taxon>Peronosporomycetes</taxon>
        <taxon>Peronosporales</taxon>
        <taxon>Peronosporaceae</taxon>
        <taxon>Phytophthora</taxon>
    </lineage>
</organism>
<accession>W2J1H0</accession>
<protein>
    <submittedName>
        <fullName evidence="1">Uncharacterized protein</fullName>
    </submittedName>
</protein>
<dbReference type="VEuPathDB" id="FungiDB:PPTG_11145"/>
<name>W2J1H0_PHYNI</name>
<dbReference type="Proteomes" id="UP000053864">
    <property type="component" value="Unassembled WGS sequence"/>
</dbReference>
<evidence type="ECO:0000313" key="1">
    <source>
        <dbReference type="EMBL" id="ETL40211.1"/>
    </source>
</evidence>
<sequence length="82" mass="8989">MDTTLVTPENDLAFSLTINLVNNLESILDIILGSNLVIDLVGVLNFCLESLAESVPIGPVRTIHQHNFREAKEQSTHVACCQ</sequence>
<dbReference type="AlphaFoldDB" id="W2J1H0"/>
<dbReference type="EMBL" id="KI672890">
    <property type="protein sequence ID" value="ETL40211.1"/>
    <property type="molecule type" value="Genomic_DNA"/>
</dbReference>
<reference evidence="1 2" key="1">
    <citation type="submission" date="2013-11" db="EMBL/GenBank/DDBJ databases">
        <title>The Genome Sequence of Phytophthora parasitica CJ05E6.</title>
        <authorList>
            <consortium name="The Broad Institute Genomics Platform"/>
            <person name="Russ C."/>
            <person name="Tyler B."/>
            <person name="Panabieres F."/>
            <person name="Shan W."/>
            <person name="Tripathy S."/>
            <person name="Grunwald N."/>
            <person name="Machado M."/>
            <person name="Johnson C.S."/>
            <person name="Arredondo F."/>
            <person name="Hong C."/>
            <person name="Coffey M."/>
            <person name="Young S.K."/>
            <person name="Zeng Q."/>
            <person name="Gargeya S."/>
            <person name="Fitzgerald M."/>
            <person name="Abouelleil A."/>
            <person name="Alvarado L."/>
            <person name="Chapman S.B."/>
            <person name="Gainer-Dewar J."/>
            <person name="Goldberg J."/>
            <person name="Griggs A."/>
            <person name="Gujja S."/>
            <person name="Hansen M."/>
            <person name="Howarth C."/>
            <person name="Imamovic A."/>
            <person name="Ireland A."/>
            <person name="Larimer J."/>
            <person name="McCowan C."/>
            <person name="Murphy C."/>
            <person name="Pearson M."/>
            <person name="Poon T.W."/>
            <person name="Priest M."/>
            <person name="Roberts A."/>
            <person name="Saif S."/>
            <person name="Shea T."/>
            <person name="Sykes S."/>
            <person name="Wortman J."/>
            <person name="Nusbaum C."/>
            <person name="Birren B."/>
        </authorList>
    </citation>
    <scope>NUCLEOTIDE SEQUENCE [LARGE SCALE GENOMIC DNA]</scope>
    <source>
        <strain evidence="1 2">CJ05E6</strain>
    </source>
</reference>
<gene>
    <name evidence="1" type="ORF">L916_08572</name>
</gene>
<evidence type="ECO:0000313" key="2">
    <source>
        <dbReference type="Proteomes" id="UP000053864"/>
    </source>
</evidence>
<proteinExistence type="predicted"/>